<feature type="transmembrane region" description="Helical" evidence="1">
    <location>
        <begin position="127"/>
        <end position="148"/>
    </location>
</feature>
<evidence type="ECO:0008006" key="4">
    <source>
        <dbReference type="Google" id="ProtNLM"/>
    </source>
</evidence>
<dbReference type="PANTHER" id="PTHR41795">
    <property type="entry name" value="EXOPOLYSACCHARIDE SYNTHESIS PROTEIN"/>
    <property type="match status" value="1"/>
</dbReference>
<dbReference type="Proteomes" id="UP000254925">
    <property type="component" value="Unassembled WGS sequence"/>
</dbReference>
<feature type="transmembrane region" description="Helical" evidence="1">
    <location>
        <begin position="57"/>
        <end position="76"/>
    </location>
</feature>
<comment type="caution">
    <text evidence="2">The sequence shown here is derived from an EMBL/GenBank/DDBJ whole genome shotgun (WGS) entry which is preliminary data.</text>
</comment>
<dbReference type="InterPro" id="IPR010331">
    <property type="entry name" value="ExoD"/>
</dbReference>
<gene>
    <name evidence="2" type="ORF">DES45_106273</name>
</gene>
<dbReference type="EMBL" id="QQBB01000006">
    <property type="protein sequence ID" value="RDI57959.1"/>
    <property type="molecule type" value="Genomic_DNA"/>
</dbReference>
<keyword evidence="1" id="KW-1133">Transmembrane helix</keyword>
<evidence type="ECO:0000256" key="1">
    <source>
        <dbReference type="SAM" id="Phobius"/>
    </source>
</evidence>
<accession>A0A370HN83</accession>
<keyword evidence="1" id="KW-0812">Transmembrane</keyword>
<organism evidence="2 3">
    <name type="scientific">Microvirga subterranea</name>
    <dbReference type="NCBI Taxonomy" id="186651"/>
    <lineage>
        <taxon>Bacteria</taxon>
        <taxon>Pseudomonadati</taxon>
        <taxon>Pseudomonadota</taxon>
        <taxon>Alphaproteobacteria</taxon>
        <taxon>Hyphomicrobiales</taxon>
        <taxon>Methylobacteriaceae</taxon>
        <taxon>Microvirga</taxon>
    </lineage>
</organism>
<proteinExistence type="predicted"/>
<dbReference type="AlphaFoldDB" id="A0A370HN83"/>
<reference evidence="2 3" key="1">
    <citation type="submission" date="2018-07" db="EMBL/GenBank/DDBJ databases">
        <title>Genomic Encyclopedia of Type Strains, Phase IV (KMG-IV): sequencing the most valuable type-strain genomes for metagenomic binning, comparative biology and taxonomic classification.</title>
        <authorList>
            <person name="Goeker M."/>
        </authorList>
    </citation>
    <scope>NUCLEOTIDE SEQUENCE [LARGE SCALE GENOMIC DNA]</scope>
    <source>
        <strain evidence="2 3">DSM 14364</strain>
    </source>
</reference>
<dbReference type="PIRSF" id="PIRSF033239">
    <property type="entry name" value="ExoD"/>
    <property type="match status" value="1"/>
</dbReference>
<feature type="transmembrane region" description="Helical" evidence="1">
    <location>
        <begin position="168"/>
        <end position="196"/>
    </location>
</feature>
<dbReference type="PANTHER" id="PTHR41795:SF1">
    <property type="entry name" value="EXOPOLYSACCHARIDE SYNTHESIS PROTEIN"/>
    <property type="match status" value="1"/>
</dbReference>
<sequence>MSQRHDEPVSETVSKLNRLLPPRPRLEDLVDALGKRASGLVLAVVAVPAIIPSPGLPVGFVFGSILALVALSMVFGRDKPRIPAWLGRMHLKPSVVDLLTSRGPALLRRVERHLRPRAGSFLSASSIRLLGLVSVLMGVLIALPIPFGNTLPGFSVLLMGLGLAARDGLAVLGSLILAAVATGVSVALGWAGYWAAARMFAA</sequence>
<dbReference type="Pfam" id="PF06055">
    <property type="entry name" value="ExoD"/>
    <property type="match status" value="1"/>
</dbReference>
<keyword evidence="3" id="KW-1185">Reference proteome</keyword>
<dbReference type="OrthoDB" id="8550083at2"/>
<name>A0A370HN83_9HYPH</name>
<evidence type="ECO:0000313" key="2">
    <source>
        <dbReference type="EMBL" id="RDI57959.1"/>
    </source>
</evidence>
<dbReference type="RefSeq" id="WP_114771179.1">
    <property type="nucleotide sequence ID" value="NZ_QQBB01000006.1"/>
</dbReference>
<protein>
    <recommendedName>
        <fullName evidence="4">Exopolysaccharide synthesis protein ExoD</fullName>
    </recommendedName>
</protein>
<evidence type="ECO:0000313" key="3">
    <source>
        <dbReference type="Proteomes" id="UP000254925"/>
    </source>
</evidence>
<keyword evidence="1" id="KW-0472">Membrane</keyword>